<dbReference type="AlphaFoldDB" id="A0A847D3F5"/>
<evidence type="ECO:0000256" key="1">
    <source>
        <dbReference type="ARBA" id="ARBA00005033"/>
    </source>
</evidence>
<evidence type="ECO:0000256" key="8">
    <source>
        <dbReference type="PIRSR" id="PIRSR000388-1"/>
    </source>
</evidence>
<dbReference type="CDD" id="cd06557">
    <property type="entry name" value="KPHMT-like"/>
    <property type="match status" value="1"/>
</dbReference>
<dbReference type="PANTHER" id="PTHR20881">
    <property type="entry name" value="3-METHYL-2-OXOBUTANOATE HYDROXYMETHYLTRANSFERASE"/>
    <property type="match status" value="1"/>
</dbReference>
<evidence type="ECO:0000256" key="4">
    <source>
        <dbReference type="ARBA" id="ARBA00022655"/>
    </source>
</evidence>
<feature type="binding site" evidence="7 10">
    <location>
        <position position="115"/>
    </location>
    <ligand>
        <name>Mg(2+)</name>
        <dbReference type="ChEBI" id="CHEBI:18420"/>
    </ligand>
</feature>
<accession>A0A847D3F5</accession>
<dbReference type="GO" id="GO:0015940">
    <property type="term" value="P:pantothenate biosynthetic process"/>
    <property type="evidence" value="ECO:0007669"/>
    <property type="project" value="UniProtKB-UniRule"/>
</dbReference>
<keyword evidence="5 7" id="KW-0808">Transferase</keyword>
<comment type="subcellular location">
    <subcellularLocation>
        <location evidence="7">Cytoplasm</location>
    </subcellularLocation>
</comment>
<dbReference type="UniPathway" id="UPA00028">
    <property type="reaction ID" value="UER00003"/>
</dbReference>
<feature type="binding site" evidence="7 9">
    <location>
        <begin position="44"/>
        <end position="45"/>
    </location>
    <ligand>
        <name>3-methyl-2-oxobutanoate</name>
        <dbReference type="ChEBI" id="CHEBI:11851"/>
    </ligand>
</feature>
<dbReference type="FunFam" id="3.20.20.60:FF:000003">
    <property type="entry name" value="3-methyl-2-oxobutanoate hydroxymethyltransferase"/>
    <property type="match status" value="1"/>
</dbReference>
<feature type="binding site" evidence="7 9">
    <location>
        <position position="113"/>
    </location>
    <ligand>
        <name>3-methyl-2-oxobutanoate</name>
        <dbReference type="ChEBI" id="CHEBI:11851"/>
    </ligand>
</feature>
<feature type="binding site" evidence="7 10">
    <location>
        <position position="83"/>
    </location>
    <ligand>
        <name>Mg(2+)</name>
        <dbReference type="ChEBI" id="CHEBI:18420"/>
    </ligand>
</feature>
<evidence type="ECO:0000256" key="2">
    <source>
        <dbReference type="ARBA" id="ARBA00008676"/>
    </source>
</evidence>
<feature type="active site" description="Proton acceptor" evidence="7 8">
    <location>
        <position position="182"/>
    </location>
</feature>
<dbReference type="Gene3D" id="3.20.20.60">
    <property type="entry name" value="Phosphoenolpyruvate-binding domains"/>
    <property type="match status" value="1"/>
</dbReference>
<dbReference type="GO" id="GO:0005737">
    <property type="term" value="C:cytoplasm"/>
    <property type="evidence" value="ECO:0007669"/>
    <property type="project" value="UniProtKB-SubCell"/>
</dbReference>
<feature type="binding site" evidence="7 9">
    <location>
        <position position="83"/>
    </location>
    <ligand>
        <name>3-methyl-2-oxobutanoate</name>
        <dbReference type="ChEBI" id="CHEBI:11851"/>
    </ligand>
</feature>
<comment type="subunit">
    <text evidence="3 7">Homodecamer; pentamer of dimers.</text>
</comment>
<evidence type="ECO:0000256" key="10">
    <source>
        <dbReference type="PIRSR" id="PIRSR000388-3"/>
    </source>
</evidence>
<dbReference type="GO" id="GO:0032259">
    <property type="term" value="P:methylation"/>
    <property type="evidence" value="ECO:0007669"/>
    <property type="project" value="UniProtKB-KW"/>
</dbReference>
<dbReference type="NCBIfam" id="NF001452">
    <property type="entry name" value="PRK00311.1"/>
    <property type="match status" value="1"/>
</dbReference>
<dbReference type="EMBL" id="JAAZCD010000144">
    <property type="protein sequence ID" value="NLD31861.1"/>
    <property type="molecule type" value="Genomic_DNA"/>
</dbReference>
<evidence type="ECO:0000256" key="7">
    <source>
        <dbReference type="HAMAP-Rule" id="MF_00156"/>
    </source>
</evidence>
<dbReference type="SUPFAM" id="SSF51621">
    <property type="entry name" value="Phosphoenolpyruvate/pyruvate domain"/>
    <property type="match status" value="1"/>
</dbReference>
<name>A0A847D3F5_9LACT</name>
<dbReference type="InterPro" id="IPR003700">
    <property type="entry name" value="Pantoate_hydroxy_MeTrfase"/>
</dbReference>
<dbReference type="InterPro" id="IPR015813">
    <property type="entry name" value="Pyrv/PenolPyrv_kinase-like_dom"/>
</dbReference>
<feature type="binding site" evidence="7 10">
    <location>
        <position position="44"/>
    </location>
    <ligand>
        <name>Mg(2+)</name>
        <dbReference type="ChEBI" id="CHEBI:18420"/>
    </ligand>
</feature>
<dbReference type="GO" id="GO:0008168">
    <property type="term" value="F:methyltransferase activity"/>
    <property type="evidence" value="ECO:0007669"/>
    <property type="project" value="UniProtKB-KW"/>
</dbReference>
<keyword evidence="4 7" id="KW-0566">Pantothenate biosynthesis</keyword>
<comment type="similarity">
    <text evidence="2 7">Belongs to the PanB family.</text>
</comment>
<proteinExistence type="inferred from homology"/>
<evidence type="ECO:0000256" key="6">
    <source>
        <dbReference type="ARBA" id="ARBA00056497"/>
    </source>
</evidence>
<dbReference type="PANTHER" id="PTHR20881:SF0">
    <property type="entry name" value="3-METHYL-2-OXOBUTANOATE HYDROXYMETHYLTRANSFERASE"/>
    <property type="match status" value="1"/>
</dbReference>
<evidence type="ECO:0000256" key="9">
    <source>
        <dbReference type="PIRSR" id="PIRSR000388-2"/>
    </source>
</evidence>
<keyword evidence="7" id="KW-0963">Cytoplasm</keyword>
<protein>
    <recommendedName>
        <fullName evidence="7">3-methyl-2-oxobutanoate hydroxymethyltransferase</fullName>
        <ecNumber evidence="7">2.1.2.11</ecNumber>
    </recommendedName>
    <alternativeName>
        <fullName evidence="7">Ketopantoate hydroxymethyltransferase</fullName>
        <shortName evidence="7">KPHMT</shortName>
    </alternativeName>
</protein>
<evidence type="ECO:0000313" key="12">
    <source>
        <dbReference type="Proteomes" id="UP000589373"/>
    </source>
</evidence>
<evidence type="ECO:0000256" key="5">
    <source>
        <dbReference type="ARBA" id="ARBA00022679"/>
    </source>
</evidence>
<dbReference type="GO" id="GO:0000287">
    <property type="term" value="F:magnesium ion binding"/>
    <property type="evidence" value="ECO:0007669"/>
    <property type="project" value="TreeGrafter"/>
</dbReference>
<dbReference type="InterPro" id="IPR040442">
    <property type="entry name" value="Pyrv_kinase-like_dom_sf"/>
</dbReference>
<evidence type="ECO:0000256" key="3">
    <source>
        <dbReference type="ARBA" id="ARBA00011424"/>
    </source>
</evidence>
<dbReference type="Pfam" id="PF02548">
    <property type="entry name" value="Pantoate_transf"/>
    <property type="match status" value="1"/>
</dbReference>
<organism evidence="11 12">
    <name type="scientific">Trichococcus flocculiformis</name>
    <dbReference type="NCBI Taxonomy" id="82803"/>
    <lineage>
        <taxon>Bacteria</taxon>
        <taxon>Bacillati</taxon>
        <taxon>Bacillota</taxon>
        <taxon>Bacilli</taxon>
        <taxon>Lactobacillales</taxon>
        <taxon>Carnobacteriaceae</taxon>
        <taxon>Trichococcus</taxon>
    </lineage>
</organism>
<dbReference type="GO" id="GO:0003864">
    <property type="term" value="F:3-methyl-2-oxobutanoate hydroxymethyltransferase activity"/>
    <property type="evidence" value="ECO:0007669"/>
    <property type="project" value="UniProtKB-UniRule"/>
</dbReference>
<dbReference type="Proteomes" id="UP000589373">
    <property type="component" value="Unassembled WGS sequence"/>
</dbReference>
<dbReference type="EC" id="2.1.2.11" evidence="7"/>
<comment type="function">
    <text evidence="6 7">Catalyzes the reversible reaction in which hydroxymethyl group from 5,10-methylenetetrahydrofolate is transferred onto alpha-ketoisovalerate to form ketopantoate.</text>
</comment>
<keyword evidence="11" id="KW-0489">Methyltransferase</keyword>
<dbReference type="PIRSF" id="PIRSF000388">
    <property type="entry name" value="Pantoate_hydroxy_MeTrfase"/>
    <property type="match status" value="1"/>
</dbReference>
<comment type="catalytic activity">
    <reaction evidence="7">
        <text>(6R)-5,10-methylene-5,6,7,8-tetrahydrofolate + 3-methyl-2-oxobutanoate + H2O = 2-dehydropantoate + (6S)-5,6,7,8-tetrahydrofolate</text>
        <dbReference type="Rhea" id="RHEA:11824"/>
        <dbReference type="ChEBI" id="CHEBI:11561"/>
        <dbReference type="ChEBI" id="CHEBI:11851"/>
        <dbReference type="ChEBI" id="CHEBI:15377"/>
        <dbReference type="ChEBI" id="CHEBI:15636"/>
        <dbReference type="ChEBI" id="CHEBI:57453"/>
        <dbReference type="EC" id="2.1.2.11"/>
    </reaction>
</comment>
<keyword evidence="7 10" id="KW-0460">Magnesium</keyword>
<evidence type="ECO:0000313" key="11">
    <source>
        <dbReference type="EMBL" id="NLD31861.1"/>
    </source>
</evidence>
<comment type="caution">
    <text evidence="11">The sequence shown here is derived from an EMBL/GenBank/DDBJ whole genome shotgun (WGS) entry which is preliminary data.</text>
</comment>
<sequence length="275" mass="29505">MKKSVLTFRNAKQKNERLTMLTAYDYSTAKLIDASGIDSVLVGDSLGMVMLGYEDTLSVTMEDMIHHTKAVARGVKDALVVSDLPFMSYQTSVYDAVVNAGRLIKEGRAQAVKLEGGLEVCPQIKAIVEASIPVMAHLGLTPQSVNAFGGFKVQGKDEEAARSLIEQAKAVEAAGAFAVVLECIPAKLAELITKSISIPTIGIGAGNGCDGQVLVYQDMLGLYSDFTPKFVKRYAEIGPQMENAIEDYISEVKSGAFPAAEHTFALSDAVIEKLY</sequence>
<comment type="cofactor">
    <cofactor evidence="7 10">
        <name>Mg(2+)</name>
        <dbReference type="ChEBI" id="CHEBI:18420"/>
    </cofactor>
    <text evidence="7 10">Binds 1 Mg(2+) ion per subunit.</text>
</comment>
<dbReference type="HAMAP" id="MF_00156">
    <property type="entry name" value="PanB"/>
    <property type="match status" value="1"/>
</dbReference>
<dbReference type="NCBIfam" id="TIGR00222">
    <property type="entry name" value="panB"/>
    <property type="match status" value="1"/>
</dbReference>
<gene>
    <name evidence="7 11" type="primary">panB</name>
    <name evidence="11" type="ORF">GX662_06325</name>
</gene>
<reference evidence="11 12" key="1">
    <citation type="journal article" date="2020" name="Biotechnol. Biofuels">
        <title>New insights from the biogas microbiome by comprehensive genome-resolved metagenomics of nearly 1600 species originating from multiple anaerobic digesters.</title>
        <authorList>
            <person name="Campanaro S."/>
            <person name="Treu L."/>
            <person name="Rodriguez-R L.M."/>
            <person name="Kovalovszki A."/>
            <person name="Ziels R.M."/>
            <person name="Maus I."/>
            <person name="Zhu X."/>
            <person name="Kougias P.G."/>
            <person name="Basile A."/>
            <person name="Luo G."/>
            <person name="Schluter A."/>
            <person name="Konstantinidis K.T."/>
            <person name="Angelidaki I."/>
        </authorList>
    </citation>
    <scope>NUCLEOTIDE SEQUENCE [LARGE SCALE GENOMIC DNA]</scope>
    <source>
        <strain evidence="11">AS07pgkLD_105</strain>
    </source>
</reference>
<comment type="pathway">
    <text evidence="1 7">Cofactor biosynthesis; (R)-pantothenate biosynthesis; (R)-pantoate from 3-methyl-2-oxobutanoate: step 1/2.</text>
</comment>
<keyword evidence="7 10" id="KW-0479">Metal-binding</keyword>